<reference evidence="3 4" key="1">
    <citation type="submission" date="2016-08" db="EMBL/GenBank/DDBJ databases">
        <title>A Parts List for Fungal Cellulosomes Revealed by Comparative Genomics.</title>
        <authorList>
            <consortium name="DOE Joint Genome Institute"/>
            <person name="Haitjema C.H."/>
            <person name="Gilmore S.P."/>
            <person name="Henske J.K."/>
            <person name="Solomon K.V."/>
            <person name="De Groot R."/>
            <person name="Kuo A."/>
            <person name="Mondo S.J."/>
            <person name="Salamov A.A."/>
            <person name="Labutti K."/>
            <person name="Zhao Z."/>
            <person name="Chiniquy J."/>
            <person name="Barry K."/>
            <person name="Brewer H.M."/>
            <person name="Purvine S.O."/>
            <person name="Wright A.T."/>
            <person name="Boxma B."/>
            <person name="Van Alen T."/>
            <person name="Hackstein J.H."/>
            <person name="Baker S.E."/>
            <person name="Grigoriev I.V."/>
            <person name="O'Malley M.A."/>
        </authorList>
    </citation>
    <scope>NUCLEOTIDE SEQUENCE [LARGE SCALE GENOMIC DNA]</scope>
    <source>
        <strain evidence="3 4">S4</strain>
    </source>
</reference>
<evidence type="ECO:0000256" key="1">
    <source>
        <dbReference type="SAM" id="Phobius"/>
    </source>
</evidence>
<accession>A0A1Y1WZL2</accession>
<keyword evidence="1" id="KW-0812">Transmembrane</keyword>
<feature type="signal peptide" evidence="2">
    <location>
        <begin position="1"/>
        <end position="25"/>
    </location>
</feature>
<organism evidence="3 4">
    <name type="scientific">Anaeromyces robustus</name>
    <dbReference type="NCBI Taxonomy" id="1754192"/>
    <lineage>
        <taxon>Eukaryota</taxon>
        <taxon>Fungi</taxon>
        <taxon>Fungi incertae sedis</taxon>
        <taxon>Chytridiomycota</taxon>
        <taxon>Chytridiomycota incertae sedis</taxon>
        <taxon>Neocallimastigomycetes</taxon>
        <taxon>Neocallimastigales</taxon>
        <taxon>Neocallimastigaceae</taxon>
        <taxon>Anaeromyces</taxon>
    </lineage>
</organism>
<keyword evidence="4" id="KW-1185">Reference proteome</keyword>
<dbReference type="EMBL" id="MCFG01000206">
    <property type="protein sequence ID" value="ORX78534.1"/>
    <property type="molecule type" value="Genomic_DNA"/>
</dbReference>
<dbReference type="AlphaFoldDB" id="A0A1Y1WZL2"/>
<evidence type="ECO:0008006" key="5">
    <source>
        <dbReference type="Google" id="ProtNLM"/>
    </source>
</evidence>
<gene>
    <name evidence="3" type="ORF">BCR32DRAFT_328495</name>
</gene>
<sequence>MYKSNLYRKILLLLNFIILIPQSSLVLVDKEDTNYNILEESYLNKKNIPYKNNLINNKHINKEDDSCASRNECNFNQICYNSKCYDNDENSFCVLTENNNEKNHQGNCSEPFYCENNKCYQRISYEEECEEKKYYQCTITADTEEPICRNNVCKKYKNENANFLSSNYGIYGTIAFIVFLIILFLTIYKVVTKYNEKNKRLIERRSRNIDDYPSTSVLKPSVEGNTYMRSVKDRNNIESDDQNNIPTNRNIIKPNKYKTSDLLKIIKKDSDITGNIYPKTPQSVSTLINKSYASSNNLINKKLSSQELISNSYQGNSSAAVSSPNETSVYSPSFQDFNTTNSYSYSNPFDTRKFNSFNTTHIIPSPAPASHYYSLSSPKKLLPIDIPISPINVHDEFGTSHDEIGSSSSNIPYMLDLEGAAANDDNQTTLSFDEGVIKISNTKSNNSQDCNIQETIIYSYSENNSSNNNIFYSQEINTLTNSKKDKKITY</sequence>
<dbReference type="OrthoDB" id="2156920at2759"/>
<proteinExistence type="predicted"/>
<feature type="transmembrane region" description="Helical" evidence="1">
    <location>
        <begin position="168"/>
        <end position="191"/>
    </location>
</feature>
<reference evidence="3 4" key="2">
    <citation type="submission" date="2016-08" db="EMBL/GenBank/DDBJ databases">
        <title>Pervasive Adenine N6-methylation of Active Genes in Fungi.</title>
        <authorList>
            <consortium name="DOE Joint Genome Institute"/>
            <person name="Mondo S.J."/>
            <person name="Dannebaum R.O."/>
            <person name="Kuo R.C."/>
            <person name="Labutti K."/>
            <person name="Haridas S."/>
            <person name="Kuo A."/>
            <person name="Salamov A."/>
            <person name="Ahrendt S.R."/>
            <person name="Lipzen A."/>
            <person name="Sullivan W."/>
            <person name="Andreopoulos W.B."/>
            <person name="Clum A."/>
            <person name="Lindquist E."/>
            <person name="Daum C."/>
            <person name="Ramamoorthy G.K."/>
            <person name="Gryganskyi A."/>
            <person name="Culley D."/>
            <person name="Magnuson J.K."/>
            <person name="James T.Y."/>
            <person name="O'Malley M.A."/>
            <person name="Stajich J.E."/>
            <person name="Spatafora J.W."/>
            <person name="Visel A."/>
            <person name="Grigoriev I.V."/>
        </authorList>
    </citation>
    <scope>NUCLEOTIDE SEQUENCE [LARGE SCALE GENOMIC DNA]</scope>
    <source>
        <strain evidence="3 4">S4</strain>
    </source>
</reference>
<evidence type="ECO:0000256" key="2">
    <source>
        <dbReference type="SAM" id="SignalP"/>
    </source>
</evidence>
<protein>
    <recommendedName>
        <fullName evidence="5">EB domain-containing protein</fullName>
    </recommendedName>
</protein>
<keyword evidence="2" id="KW-0732">Signal</keyword>
<keyword evidence="1" id="KW-0472">Membrane</keyword>
<name>A0A1Y1WZL2_9FUNG</name>
<evidence type="ECO:0000313" key="3">
    <source>
        <dbReference type="EMBL" id="ORX78534.1"/>
    </source>
</evidence>
<dbReference type="Proteomes" id="UP000193944">
    <property type="component" value="Unassembled WGS sequence"/>
</dbReference>
<keyword evidence="1" id="KW-1133">Transmembrane helix</keyword>
<comment type="caution">
    <text evidence="3">The sequence shown here is derived from an EMBL/GenBank/DDBJ whole genome shotgun (WGS) entry which is preliminary data.</text>
</comment>
<feature type="chain" id="PRO_5012417758" description="EB domain-containing protein" evidence="2">
    <location>
        <begin position="26"/>
        <end position="490"/>
    </location>
</feature>
<evidence type="ECO:0000313" key="4">
    <source>
        <dbReference type="Proteomes" id="UP000193944"/>
    </source>
</evidence>